<dbReference type="AlphaFoldDB" id="A0A642UXS8"/>
<dbReference type="GeneID" id="54779293"/>
<organism evidence="2 3">
    <name type="scientific">Diutina rugosa</name>
    <name type="common">Yeast</name>
    <name type="synonym">Candida rugosa</name>
    <dbReference type="NCBI Taxonomy" id="5481"/>
    <lineage>
        <taxon>Eukaryota</taxon>
        <taxon>Fungi</taxon>
        <taxon>Dikarya</taxon>
        <taxon>Ascomycota</taxon>
        <taxon>Saccharomycotina</taxon>
        <taxon>Pichiomycetes</taxon>
        <taxon>Debaryomycetaceae</taxon>
        <taxon>Diutina</taxon>
    </lineage>
</organism>
<feature type="region of interest" description="Disordered" evidence="1">
    <location>
        <begin position="545"/>
        <end position="607"/>
    </location>
</feature>
<reference evidence="2 3" key="1">
    <citation type="submission" date="2019-07" db="EMBL/GenBank/DDBJ databases">
        <title>Genome assembly of two rare yeast pathogens: Diutina rugosa and Trichomonascus ciferrii.</title>
        <authorList>
            <person name="Mixao V."/>
            <person name="Saus E."/>
            <person name="Hansen A."/>
            <person name="Lass-Flor C."/>
            <person name="Gabaldon T."/>
        </authorList>
    </citation>
    <scope>NUCLEOTIDE SEQUENCE [LARGE SCALE GENOMIC DNA]</scope>
    <source>
        <strain evidence="2 3">CBS 613</strain>
    </source>
</reference>
<dbReference type="OrthoDB" id="2684236at2759"/>
<dbReference type="EMBL" id="SWFT01000026">
    <property type="protein sequence ID" value="KAA8907320.1"/>
    <property type="molecule type" value="Genomic_DNA"/>
</dbReference>
<dbReference type="RefSeq" id="XP_034014629.1">
    <property type="nucleotide sequence ID" value="XM_034158911.1"/>
</dbReference>
<evidence type="ECO:0000313" key="2">
    <source>
        <dbReference type="EMBL" id="KAA8907320.1"/>
    </source>
</evidence>
<comment type="caution">
    <text evidence="2">The sequence shown here is derived from an EMBL/GenBank/DDBJ whole genome shotgun (WGS) entry which is preliminary data.</text>
</comment>
<dbReference type="VEuPathDB" id="FungiDB:DIURU_000640"/>
<proteinExistence type="predicted"/>
<dbReference type="InterPro" id="IPR009836">
    <property type="entry name" value="GRDP-like"/>
</dbReference>
<evidence type="ECO:0000313" key="3">
    <source>
        <dbReference type="Proteomes" id="UP000449547"/>
    </source>
</evidence>
<feature type="region of interest" description="Disordered" evidence="1">
    <location>
        <begin position="106"/>
        <end position="133"/>
    </location>
</feature>
<protein>
    <submittedName>
        <fullName evidence="2">Uncharacterized protein</fullName>
    </submittedName>
</protein>
<dbReference type="PANTHER" id="PTHR34365">
    <property type="entry name" value="ENOLASE (DUF1399)"/>
    <property type="match status" value="1"/>
</dbReference>
<keyword evidence="3" id="KW-1185">Reference proteome</keyword>
<dbReference type="OMA" id="KCERTAM"/>
<dbReference type="PANTHER" id="PTHR34365:SF7">
    <property type="entry name" value="GLYCINE-RICH DOMAIN-CONTAINING PROTEIN 1"/>
    <property type="match status" value="1"/>
</dbReference>
<feature type="compositionally biased region" description="Low complexity" evidence="1">
    <location>
        <begin position="572"/>
        <end position="607"/>
    </location>
</feature>
<dbReference type="Pfam" id="PF07173">
    <property type="entry name" value="GRDP-like"/>
    <property type="match status" value="1"/>
</dbReference>
<accession>A0A642UXS8</accession>
<evidence type="ECO:0000256" key="1">
    <source>
        <dbReference type="SAM" id="MobiDB-lite"/>
    </source>
</evidence>
<gene>
    <name evidence="2" type="ORF">DIURU_000640</name>
</gene>
<dbReference type="Proteomes" id="UP000449547">
    <property type="component" value="Unassembled WGS sequence"/>
</dbReference>
<sequence length="695" mass="79291">MDIPRYTQVLLEAIETDYSSERYLEDDLATNFPRVPEVVCHLKLLRAFAVYKERILEGETGNDATKKWQVFITVAVRRFIIWISGLKSYLKPENVMARQCKKQVKKREKADASPNVDLARSHSRTKPVAEPPEAASVPEIISEHRLFSVGSTKHIPFINAFGDHLPPLDVAMVWHAFLLTPRSFYDTFLHHSFLFFANYPFPLLALTQRISDTDFAYRPEEYYVERFQDILERVGYIREPYSIDEFSVDVVHFDVFCPQCHMKIVNQVPATTKSGIGYTDAGFAVTAMPCQCSFSLDLDHDEIRKRQLHADAVSKSTLPGVFKYFSKVLTSSLPSAIEPMQWDAKLKQMITGQLTPKVSKLDFIKMLRHIQSEVNHRQLSKVLKLYPMMNLISATVPGDVVVWEDLVGAIFRHERFMDTINGLDLLCADDIAEFAAESISRYKRFFHLAVHADGGTLLVPTLDIDLVWHTHQLSHYYYVRDCLRSGRRVVVDHDDKVDQGRLDTQYGHTARVYFNQFKEEYSECRCNYCTHKRSRAPASKLRQIFRSHTHQKPPKIKVPGTEKIKGHRKQNSQSSLRSVSSQQTSSSSPRQSSSSTPTPPASETATATHVSFHNAIELPSAAAQRHLKSIEQKLGDDVPWHHEEETTPFVVSPTKPVNARCAQLFGPGLCVTTIDILDEPQPPKPGWRWRPTPDN</sequence>
<feature type="compositionally biased region" description="Basic residues" evidence="1">
    <location>
        <begin position="545"/>
        <end position="555"/>
    </location>
</feature>
<name>A0A642UXS8_DIURU</name>